<dbReference type="Proteomes" id="UP000614350">
    <property type="component" value="Unassembled WGS sequence"/>
</dbReference>
<evidence type="ECO:0000256" key="1">
    <source>
        <dbReference type="SAM" id="MobiDB-lite"/>
    </source>
</evidence>
<dbReference type="AlphaFoldDB" id="A0A834IZZ3"/>
<evidence type="ECO:0000313" key="3">
    <source>
        <dbReference type="Proteomes" id="UP000614350"/>
    </source>
</evidence>
<comment type="caution">
    <text evidence="2">The sequence shown here is derived from an EMBL/GenBank/DDBJ whole genome shotgun (WGS) entry which is preliminary data.</text>
</comment>
<accession>A0A834IZZ3</accession>
<gene>
    <name evidence="2" type="ORF">HZH66_014879</name>
</gene>
<keyword evidence="3" id="KW-1185">Reference proteome</keyword>
<name>A0A834IZZ3_VESVU</name>
<feature type="compositionally biased region" description="Acidic residues" evidence="1">
    <location>
        <begin position="74"/>
        <end position="91"/>
    </location>
</feature>
<sequence length="177" mass="19848">MTKLSRKFPIWISKGRIQFYTRGVSVRSSMACLYSPSLPTDPLKLEPRKGVQGGGGEGCLFRSFGSRNSHDELLREEEEEEEEEKKEEDEDGGKGGGRDGVAQNDFHQSAERRPVNADTAKSMISICCQCQPTFARWSHLLASAAAAQDHCWRGLPVDTRSYSKDGRTYEELEKVDE</sequence>
<dbReference type="EMBL" id="JACSEA010000023">
    <property type="protein sequence ID" value="KAF7379508.1"/>
    <property type="molecule type" value="Genomic_DNA"/>
</dbReference>
<reference evidence="2" key="1">
    <citation type="journal article" date="2020" name="G3 (Bethesda)">
        <title>High-Quality Assemblies for Three Invasive Social Wasps from the &lt;i&gt;Vespula&lt;/i&gt; Genus.</title>
        <authorList>
            <person name="Harrop T.W.R."/>
            <person name="Guhlin J."/>
            <person name="McLaughlin G.M."/>
            <person name="Permina E."/>
            <person name="Stockwell P."/>
            <person name="Gilligan J."/>
            <person name="Le Lec M.F."/>
            <person name="Gruber M.A.M."/>
            <person name="Quinn O."/>
            <person name="Lovegrove M."/>
            <person name="Duncan E.J."/>
            <person name="Remnant E.J."/>
            <person name="Van Eeckhoven J."/>
            <person name="Graham B."/>
            <person name="Knapp R.A."/>
            <person name="Langford K.W."/>
            <person name="Kronenberg Z."/>
            <person name="Press M.O."/>
            <person name="Eacker S.M."/>
            <person name="Wilson-Rankin E.E."/>
            <person name="Purcell J."/>
            <person name="Lester P.J."/>
            <person name="Dearden P.K."/>
        </authorList>
    </citation>
    <scope>NUCLEOTIDE SEQUENCE</scope>
    <source>
        <strain evidence="2">Marl-1</strain>
    </source>
</reference>
<protein>
    <submittedName>
        <fullName evidence="2">Uncharacterized protein</fullName>
    </submittedName>
</protein>
<feature type="region of interest" description="Disordered" evidence="1">
    <location>
        <begin position="43"/>
        <end position="115"/>
    </location>
</feature>
<proteinExistence type="predicted"/>
<evidence type="ECO:0000313" key="2">
    <source>
        <dbReference type="EMBL" id="KAF7379508.1"/>
    </source>
</evidence>
<organism evidence="2 3">
    <name type="scientific">Vespula vulgaris</name>
    <name type="common">Yellow jacket</name>
    <name type="synonym">Wasp</name>
    <dbReference type="NCBI Taxonomy" id="7454"/>
    <lineage>
        <taxon>Eukaryota</taxon>
        <taxon>Metazoa</taxon>
        <taxon>Ecdysozoa</taxon>
        <taxon>Arthropoda</taxon>
        <taxon>Hexapoda</taxon>
        <taxon>Insecta</taxon>
        <taxon>Pterygota</taxon>
        <taxon>Neoptera</taxon>
        <taxon>Endopterygota</taxon>
        <taxon>Hymenoptera</taxon>
        <taxon>Apocrita</taxon>
        <taxon>Aculeata</taxon>
        <taxon>Vespoidea</taxon>
        <taxon>Vespidae</taxon>
        <taxon>Vespinae</taxon>
        <taxon>Vespula</taxon>
    </lineage>
</organism>